<dbReference type="Gene3D" id="2.50.20.10">
    <property type="entry name" value="Lipoprotein localisation LolA/LolB/LppX"/>
    <property type="match status" value="1"/>
</dbReference>
<evidence type="ECO:0000256" key="9">
    <source>
        <dbReference type="ARBA" id="ARBA00023139"/>
    </source>
</evidence>
<comment type="subcellular location">
    <subcellularLocation>
        <location evidence="1">Cell outer membrane</location>
        <topology evidence="1">Lipid-anchor</topology>
    </subcellularLocation>
</comment>
<keyword evidence="11" id="KW-0998">Cell outer membrane</keyword>
<dbReference type="SUPFAM" id="SSF89392">
    <property type="entry name" value="Prokaryotic lipoproteins and lipoprotein localization factors"/>
    <property type="match status" value="1"/>
</dbReference>
<dbReference type="PROSITE" id="PS51257">
    <property type="entry name" value="PROKAR_LIPOPROTEIN"/>
    <property type="match status" value="1"/>
</dbReference>
<sequence length="206" mass="21771">MQRRRFNTDVLGALLGGASLLALSGCSSVPKVPEADAAALADAPRLTGRFGLIVPAGPGGQPRGQSVNANFELAGDARLGRLEMSTQMGSLVARVSWKPGTATVQTPDGERSYDDIDALTQELLGEALPVQALFDWLRGRPWPQAPHRASGESGFEQLGWQVDLRRFDTQLISAQRLNPNGAEPLATLRLKLDAPSSAASSATSGQ</sequence>
<accession>A0A246JMI5</accession>
<evidence type="ECO:0000256" key="1">
    <source>
        <dbReference type="ARBA" id="ARBA00004459"/>
    </source>
</evidence>
<keyword evidence="9" id="KW-0564">Palmitate</keyword>
<dbReference type="OrthoDB" id="5296388at2"/>
<dbReference type="InterPro" id="IPR004565">
    <property type="entry name" value="OM_lipoprot_LolB"/>
</dbReference>
<organism evidence="13 14">
    <name type="scientific">Roseateles aquatilis</name>
    <dbReference type="NCBI Taxonomy" id="431061"/>
    <lineage>
        <taxon>Bacteria</taxon>
        <taxon>Pseudomonadati</taxon>
        <taxon>Pseudomonadota</taxon>
        <taxon>Betaproteobacteria</taxon>
        <taxon>Burkholderiales</taxon>
        <taxon>Sphaerotilaceae</taxon>
        <taxon>Roseateles</taxon>
    </lineage>
</organism>
<keyword evidence="10" id="KW-0143">Chaperone</keyword>
<dbReference type="RefSeq" id="WP_088383189.1">
    <property type="nucleotide sequence ID" value="NZ_NIOF01000001.1"/>
</dbReference>
<keyword evidence="6" id="KW-0732">Signal</keyword>
<evidence type="ECO:0000313" key="13">
    <source>
        <dbReference type="EMBL" id="OWQ93854.1"/>
    </source>
</evidence>
<dbReference type="GO" id="GO:0009279">
    <property type="term" value="C:cell outer membrane"/>
    <property type="evidence" value="ECO:0007669"/>
    <property type="project" value="UniProtKB-SubCell"/>
</dbReference>
<evidence type="ECO:0000256" key="10">
    <source>
        <dbReference type="ARBA" id="ARBA00023186"/>
    </source>
</evidence>
<keyword evidence="14" id="KW-1185">Reference proteome</keyword>
<gene>
    <name evidence="13" type="ORF">CDN99_05320</name>
</gene>
<comment type="subunit">
    <text evidence="3">Monomer.</text>
</comment>
<keyword evidence="7" id="KW-0653">Protein transport</keyword>
<comment type="caution">
    <text evidence="13">The sequence shown here is derived from an EMBL/GenBank/DDBJ whole genome shotgun (WGS) entry which is preliminary data.</text>
</comment>
<dbReference type="EMBL" id="NIOF01000001">
    <property type="protein sequence ID" value="OWQ93854.1"/>
    <property type="molecule type" value="Genomic_DNA"/>
</dbReference>
<dbReference type="Proteomes" id="UP000197468">
    <property type="component" value="Unassembled WGS sequence"/>
</dbReference>
<evidence type="ECO:0000256" key="7">
    <source>
        <dbReference type="ARBA" id="ARBA00022927"/>
    </source>
</evidence>
<proteinExistence type="inferred from homology"/>
<evidence type="ECO:0000256" key="8">
    <source>
        <dbReference type="ARBA" id="ARBA00023136"/>
    </source>
</evidence>
<evidence type="ECO:0000256" key="2">
    <source>
        <dbReference type="ARBA" id="ARBA00009696"/>
    </source>
</evidence>
<evidence type="ECO:0000256" key="5">
    <source>
        <dbReference type="ARBA" id="ARBA00022448"/>
    </source>
</evidence>
<dbReference type="GO" id="GO:0015031">
    <property type="term" value="P:protein transport"/>
    <property type="evidence" value="ECO:0007669"/>
    <property type="project" value="UniProtKB-KW"/>
</dbReference>
<comment type="similarity">
    <text evidence="2">Belongs to the LolB family.</text>
</comment>
<evidence type="ECO:0000256" key="3">
    <source>
        <dbReference type="ARBA" id="ARBA00011245"/>
    </source>
</evidence>
<evidence type="ECO:0000256" key="6">
    <source>
        <dbReference type="ARBA" id="ARBA00022729"/>
    </source>
</evidence>
<name>A0A246JMI5_9BURK</name>
<protein>
    <recommendedName>
        <fullName evidence="4">Outer-membrane lipoprotein LolB</fullName>
    </recommendedName>
</protein>
<dbReference type="Pfam" id="PF03550">
    <property type="entry name" value="LolB"/>
    <property type="match status" value="1"/>
</dbReference>
<evidence type="ECO:0000313" key="14">
    <source>
        <dbReference type="Proteomes" id="UP000197468"/>
    </source>
</evidence>
<keyword evidence="8" id="KW-0472">Membrane</keyword>
<reference evidence="13 14" key="1">
    <citation type="journal article" date="2008" name="Int. J. Syst. Evol. Microbiol.">
        <title>Description of Roseateles aquatilis sp. nov. and Roseateles terrae sp. nov., in the class Betaproteobacteria, and emended description of the genus Roseateles.</title>
        <authorList>
            <person name="Gomila M."/>
            <person name="Bowien B."/>
            <person name="Falsen E."/>
            <person name="Moore E.R."/>
            <person name="Lalucat J."/>
        </authorList>
    </citation>
    <scope>NUCLEOTIDE SEQUENCE [LARGE SCALE GENOMIC DNA]</scope>
    <source>
        <strain evidence="13 14">CCUG 48205</strain>
    </source>
</reference>
<keyword evidence="12" id="KW-0449">Lipoprotein</keyword>
<keyword evidence="5" id="KW-0813">Transport</keyword>
<evidence type="ECO:0000256" key="12">
    <source>
        <dbReference type="ARBA" id="ARBA00023288"/>
    </source>
</evidence>
<dbReference type="InterPro" id="IPR029046">
    <property type="entry name" value="LolA/LolB/LppX"/>
</dbReference>
<evidence type="ECO:0000256" key="4">
    <source>
        <dbReference type="ARBA" id="ARBA00016202"/>
    </source>
</evidence>
<evidence type="ECO:0000256" key="11">
    <source>
        <dbReference type="ARBA" id="ARBA00023237"/>
    </source>
</evidence>
<dbReference type="AlphaFoldDB" id="A0A246JMI5"/>
<dbReference type="CDD" id="cd16326">
    <property type="entry name" value="LolB"/>
    <property type="match status" value="1"/>
</dbReference>